<comment type="subcellular location">
    <subcellularLocation>
        <location evidence="1">Membrane</location>
        <topology evidence="1">Multi-pass membrane protein</topology>
    </subcellularLocation>
</comment>
<dbReference type="GO" id="GO:0030416">
    <property type="term" value="P:methylamine metabolic process"/>
    <property type="evidence" value="ECO:0007669"/>
    <property type="project" value="InterPro"/>
</dbReference>
<dbReference type="OrthoDB" id="673785at2"/>
<reference evidence="7 8" key="1">
    <citation type="submission" date="2016-10" db="EMBL/GenBank/DDBJ databases">
        <authorList>
            <person name="de Groot N.N."/>
        </authorList>
    </citation>
    <scope>NUCLEOTIDE SEQUENCE [LARGE SCALE GENOMIC DNA]</scope>
    <source>
        <strain evidence="7 8">DSM 18684</strain>
    </source>
</reference>
<evidence type="ECO:0000256" key="1">
    <source>
        <dbReference type="ARBA" id="ARBA00004141"/>
    </source>
</evidence>
<gene>
    <name evidence="7" type="ORF">SAMN04489864_11060</name>
</gene>
<keyword evidence="3 5" id="KW-1133">Transmembrane helix</keyword>
<feature type="transmembrane region" description="Helical" evidence="5">
    <location>
        <begin position="71"/>
        <end position="94"/>
    </location>
</feature>
<evidence type="ECO:0000313" key="8">
    <source>
        <dbReference type="Proteomes" id="UP000199666"/>
    </source>
</evidence>
<evidence type="ECO:0000256" key="4">
    <source>
        <dbReference type="ARBA" id="ARBA00023136"/>
    </source>
</evidence>
<keyword evidence="4 5" id="KW-0472">Membrane</keyword>
<organism evidence="7 8">
    <name type="scientific">Pedobacter insulae</name>
    <dbReference type="NCBI Taxonomy" id="414048"/>
    <lineage>
        <taxon>Bacteria</taxon>
        <taxon>Pseudomonadati</taxon>
        <taxon>Bacteroidota</taxon>
        <taxon>Sphingobacteriia</taxon>
        <taxon>Sphingobacteriales</taxon>
        <taxon>Sphingobacteriaceae</taxon>
        <taxon>Pedobacter</taxon>
    </lineage>
</organism>
<proteinExistence type="predicted"/>
<dbReference type="AlphaFoldDB" id="A0A1I2ZJG6"/>
<dbReference type="InterPro" id="IPR009908">
    <property type="entry name" value="Methylamine_util_MauE"/>
</dbReference>
<dbReference type="STRING" id="414048.SAMN04489864_11060"/>
<evidence type="ECO:0000256" key="3">
    <source>
        <dbReference type="ARBA" id="ARBA00022989"/>
    </source>
</evidence>
<dbReference type="GO" id="GO:0016020">
    <property type="term" value="C:membrane"/>
    <property type="evidence" value="ECO:0007669"/>
    <property type="project" value="UniProtKB-SubCell"/>
</dbReference>
<feature type="transmembrane region" description="Helical" evidence="5">
    <location>
        <begin position="114"/>
        <end position="130"/>
    </location>
</feature>
<evidence type="ECO:0000259" key="6">
    <source>
        <dbReference type="Pfam" id="PF07291"/>
    </source>
</evidence>
<dbReference type="EMBL" id="FOPP01000010">
    <property type="protein sequence ID" value="SFH37726.1"/>
    <property type="molecule type" value="Genomic_DNA"/>
</dbReference>
<feature type="transmembrane region" description="Helical" evidence="5">
    <location>
        <begin position="42"/>
        <end position="64"/>
    </location>
</feature>
<dbReference type="Pfam" id="PF07291">
    <property type="entry name" value="MauE"/>
    <property type="match status" value="1"/>
</dbReference>
<feature type="transmembrane region" description="Helical" evidence="5">
    <location>
        <begin position="5"/>
        <end position="22"/>
    </location>
</feature>
<evidence type="ECO:0000256" key="5">
    <source>
        <dbReference type="SAM" id="Phobius"/>
    </source>
</evidence>
<dbReference type="RefSeq" id="WP_090996455.1">
    <property type="nucleotide sequence ID" value="NZ_FOPP01000010.1"/>
</dbReference>
<accession>A0A1I2ZJG6</accession>
<dbReference type="Proteomes" id="UP000199666">
    <property type="component" value="Unassembled WGS sequence"/>
</dbReference>
<sequence>MNPTVVKIISYSLVLLFIYAAANKLLDYQKFTVQIGQSPILIGYAGFIAWFIPAIEIVIVLLLFHPKTLLIGLYASYGLMAMFTGYIVVILNFAERVPCSCGGILDKMGWHEHLIFNITFTILPVIGIFLQTHRNKKKYEAYSHTIFFGQGTGVAENL</sequence>
<evidence type="ECO:0000256" key="2">
    <source>
        <dbReference type="ARBA" id="ARBA00022692"/>
    </source>
</evidence>
<evidence type="ECO:0000313" key="7">
    <source>
        <dbReference type="EMBL" id="SFH37726.1"/>
    </source>
</evidence>
<keyword evidence="2 5" id="KW-0812">Transmembrane</keyword>
<protein>
    <recommendedName>
        <fullName evidence="6">Methylamine utilisation protein MauE domain-containing protein</fullName>
    </recommendedName>
</protein>
<keyword evidence="8" id="KW-1185">Reference proteome</keyword>
<name>A0A1I2ZJG6_9SPHI</name>
<feature type="domain" description="Methylamine utilisation protein MauE" evidence="6">
    <location>
        <begin position="5"/>
        <end position="129"/>
    </location>
</feature>